<evidence type="ECO:0000313" key="3">
    <source>
        <dbReference type="Proteomes" id="UP000676336"/>
    </source>
</evidence>
<reference evidence="2" key="1">
    <citation type="submission" date="2021-02" db="EMBL/GenBank/DDBJ databases">
        <authorList>
            <person name="Nowell W R."/>
        </authorList>
    </citation>
    <scope>NUCLEOTIDE SEQUENCE</scope>
</reference>
<sequence>MKSRIPTWLDQVLAEFAKLSPTDTPKYLSTDIDDKINVLKRETNYLLNKAQRFVPKPKTTTPKVPVNNQNKADDNKSSTTSTREPEETTTVTPPSTEDQHKDL</sequence>
<dbReference type="EMBL" id="CAJOBI010317702">
    <property type="protein sequence ID" value="CAF5179745.1"/>
    <property type="molecule type" value="Genomic_DNA"/>
</dbReference>
<organism evidence="2 3">
    <name type="scientific">Rotaria magnacalcarata</name>
    <dbReference type="NCBI Taxonomy" id="392030"/>
    <lineage>
        <taxon>Eukaryota</taxon>
        <taxon>Metazoa</taxon>
        <taxon>Spiralia</taxon>
        <taxon>Gnathifera</taxon>
        <taxon>Rotifera</taxon>
        <taxon>Eurotatoria</taxon>
        <taxon>Bdelloidea</taxon>
        <taxon>Philodinida</taxon>
        <taxon>Philodinidae</taxon>
        <taxon>Rotaria</taxon>
    </lineage>
</organism>
<dbReference type="Proteomes" id="UP000676336">
    <property type="component" value="Unassembled WGS sequence"/>
</dbReference>
<feature type="compositionally biased region" description="Low complexity" evidence="1">
    <location>
        <begin position="54"/>
        <end position="66"/>
    </location>
</feature>
<proteinExistence type="predicted"/>
<name>A0A8S3HHK5_9BILA</name>
<evidence type="ECO:0000256" key="1">
    <source>
        <dbReference type="SAM" id="MobiDB-lite"/>
    </source>
</evidence>
<dbReference type="AlphaFoldDB" id="A0A8S3HHK5"/>
<feature type="compositionally biased region" description="Low complexity" evidence="1">
    <location>
        <begin position="77"/>
        <end position="96"/>
    </location>
</feature>
<gene>
    <name evidence="2" type="ORF">SMN809_LOCUS68584</name>
</gene>
<accession>A0A8S3HHK5</accession>
<comment type="caution">
    <text evidence="2">The sequence shown here is derived from an EMBL/GenBank/DDBJ whole genome shotgun (WGS) entry which is preliminary data.</text>
</comment>
<feature type="region of interest" description="Disordered" evidence="1">
    <location>
        <begin position="49"/>
        <end position="103"/>
    </location>
</feature>
<evidence type="ECO:0000313" key="2">
    <source>
        <dbReference type="EMBL" id="CAF5179745.1"/>
    </source>
</evidence>
<protein>
    <submittedName>
        <fullName evidence="2">Uncharacterized protein</fullName>
    </submittedName>
</protein>